<evidence type="ECO:0000256" key="2">
    <source>
        <dbReference type="SAM" id="Phobius"/>
    </source>
</evidence>
<keyword evidence="2" id="KW-0812">Transmembrane</keyword>
<dbReference type="EMBL" id="RKLT01000007">
    <property type="protein sequence ID" value="MBX0296413.1"/>
    <property type="molecule type" value="Genomic_DNA"/>
</dbReference>
<comment type="caution">
    <text evidence="4">The sequence shown here is derived from an EMBL/GenBank/DDBJ whole genome shotgun (WGS) entry which is preliminary data.</text>
</comment>
<proteinExistence type="predicted"/>
<feature type="transmembrane region" description="Helical" evidence="2">
    <location>
        <begin position="34"/>
        <end position="52"/>
    </location>
</feature>
<accession>A0AAW4PFG8</accession>
<gene>
    <name evidence="4" type="ORF">EGH23_16145</name>
</gene>
<dbReference type="InterPro" id="IPR005530">
    <property type="entry name" value="SPW"/>
</dbReference>
<keyword evidence="2" id="KW-0472">Membrane</keyword>
<evidence type="ECO:0000313" key="5">
    <source>
        <dbReference type="Proteomes" id="UP001430455"/>
    </source>
</evidence>
<feature type="compositionally biased region" description="Acidic residues" evidence="1">
    <location>
        <begin position="172"/>
        <end position="182"/>
    </location>
</feature>
<feature type="region of interest" description="Disordered" evidence="1">
    <location>
        <begin position="116"/>
        <end position="182"/>
    </location>
</feature>
<feature type="transmembrane region" description="Helical" evidence="2">
    <location>
        <begin position="7"/>
        <end position="28"/>
    </location>
</feature>
<dbReference type="Proteomes" id="UP001430455">
    <property type="component" value="Unassembled WGS sequence"/>
</dbReference>
<protein>
    <recommendedName>
        <fullName evidence="3">SPW repeat-containing integral membrane domain-containing protein</fullName>
    </recommendedName>
</protein>
<evidence type="ECO:0000259" key="3">
    <source>
        <dbReference type="Pfam" id="PF03779"/>
    </source>
</evidence>
<feature type="domain" description="SPW repeat-containing integral membrane" evidence="3">
    <location>
        <begin position="9"/>
        <end position="104"/>
    </location>
</feature>
<sequence length="182" mass="18667">MNTAPLIKWLSAVVVAVGCWLIVGPPFLYEAPFADFWSDLIVGVVLVGLAAYTYARRDQSTSQWSAAAIAVFGAWLVVAAVLWQTSAVLHWNDVAAGVGVALAGGISAYGSRVEYASSDDSGDSNGDSSDDSSDSGGSSDGSDSDSDDSDSNEDSSNDSDSDDSDSNGNSADDSDDGEQSGN</sequence>
<evidence type="ECO:0000256" key="1">
    <source>
        <dbReference type="SAM" id="MobiDB-lite"/>
    </source>
</evidence>
<keyword evidence="5" id="KW-1185">Reference proteome</keyword>
<keyword evidence="2" id="KW-1133">Transmembrane helix</keyword>
<dbReference type="AlphaFoldDB" id="A0AAW4PFG8"/>
<feature type="transmembrane region" description="Helical" evidence="2">
    <location>
        <begin position="64"/>
        <end position="83"/>
    </location>
</feature>
<feature type="transmembrane region" description="Helical" evidence="2">
    <location>
        <begin position="89"/>
        <end position="109"/>
    </location>
</feature>
<reference evidence="4 5" key="1">
    <citation type="submission" date="2021-06" db="EMBL/GenBank/DDBJ databases">
        <title>Halomicroarcula sp. a new haloarchaeum isolated from saline soil.</title>
        <authorList>
            <person name="Duran-Viseras A."/>
            <person name="Sanchez-Porro C."/>
            <person name="Ventosa A."/>
        </authorList>
    </citation>
    <scope>NUCLEOTIDE SEQUENCE [LARGE SCALE GENOMIC DNA]</scope>
    <source>
        <strain evidence="4 5">F27</strain>
    </source>
</reference>
<name>A0AAW4PFG8_9EURY</name>
<evidence type="ECO:0000313" key="4">
    <source>
        <dbReference type="EMBL" id="MBX0296413.1"/>
    </source>
</evidence>
<feature type="compositionally biased region" description="Acidic residues" evidence="1">
    <location>
        <begin position="142"/>
        <end position="165"/>
    </location>
</feature>
<organism evidence="4 5">
    <name type="scientific">Haloarcula nitratireducens</name>
    <dbReference type="NCBI Taxonomy" id="2487749"/>
    <lineage>
        <taxon>Archaea</taxon>
        <taxon>Methanobacteriati</taxon>
        <taxon>Methanobacteriota</taxon>
        <taxon>Stenosarchaea group</taxon>
        <taxon>Halobacteria</taxon>
        <taxon>Halobacteriales</taxon>
        <taxon>Haloarculaceae</taxon>
        <taxon>Haloarcula</taxon>
    </lineage>
</organism>
<dbReference type="RefSeq" id="WP_220581020.1">
    <property type="nucleotide sequence ID" value="NZ_RKLT01000007.1"/>
</dbReference>
<dbReference type="Pfam" id="PF03779">
    <property type="entry name" value="SPW"/>
    <property type="match status" value="1"/>
</dbReference>